<dbReference type="SUPFAM" id="SSF69593">
    <property type="entry name" value="Glycerol-3-phosphate (1)-acyltransferase"/>
    <property type="match status" value="1"/>
</dbReference>
<name>A0A3N4H9V0_9ACTN</name>
<reference evidence="7 8" key="1">
    <citation type="submission" date="2018-11" db="EMBL/GenBank/DDBJ databases">
        <title>Draft genome sequence of Gordonia sp. RS15-1S isolated from rice stems.</title>
        <authorList>
            <person name="Muangham S."/>
        </authorList>
    </citation>
    <scope>NUCLEOTIDE SEQUENCE [LARGE SCALE GENOMIC DNA]</scope>
    <source>
        <strain evidence="7 8">RS15-1S</strain>
    </source>
</reference>
<comment type="subcellular location">
    <subcellularLocation>
        <location evidence="1">Endomembrane system</location>
        <topology evidence="1">Peripheral membrane protein</topology>
    </subcellularLocation>
</comment>
<dbReference type="CDD" id="cd07993">
    <property type="entry name" value="LPLAT_DHAPAT-like"/>
    <property type="match status" value="1"/>
</dbReference>
<dbReference type="RefSeq" id="WP_123928424.1">
    <property type="nucleotide sequence ID" value="NZ_JBPSDP010000005.1"/>
</dbReference>
<keyword evidence="3 7" id="KW-0808">Transferase</keyword>
<dbReference type="PANTHER" id="PTHR12563">
    <property type="entry name" value="GLYCEROL-3-PHOSPHATE ACYLTRANSFERASE"/>
    <property type="match status" value="1"/>
</dbReference>
<evidence type="ECO:0000256" key="3">
    <source>
        <dbReference type="ARBA" id="ARBA00022679"/>
    </source>
</evidence>
<protein>
    <submittedName>
        <fullName evidence="7">Glycerol-3-phosphate 1-O-acyltransferase</fullName>
        <ecNumber evidence="7">2.3.1.15</ecNumber>
    </submittedName>
</protein>
<dbReference type="Proteomes" id="UP000267536">
    <property type="component" value="Unassembled WGS sequence"/>
</dbReference>
<dbReference type="NCBIfam" id="NF002886">
    <property type="entry name" value="PRK03355.1"/>
    <property type="match status" value="1"/>
</dbReference>
<keyword evidence="5 7" id="KW-0012">Acyltransferase</keyword>
<dbReference type="PANTHER" id="PTHR12563:SF17">
    <property type="entry name" value="DIHYDROXYACETONE PHOSPHATE ACYLTRANSFERASE"/>
    <property type="match status" value="1"/>
</dbReference>
<dbReference type="OrthoDB" id="335193at2"/>
<keyword evidence="4" id="KW-0472">Membrane</keyword>
<dbReference type="InterPro" id="IPR022284">
    <property type="entry name" value="GPAT/DHAPAT"/>
</dbReference>
<dbReference type="AlphaFoldDB" id="A0A3N4H9V0"/>
<dbReference type="InterPro" id="IPR041728">
    <property type="entry name" value="GPAT/DHAPAT_LPLAT"/>
</dbReference>
<evidence type="ECO:0000256" key="1">
    <source>
        <dbReference type="ARBA" id="ARBA00004184"/>
    </source>
</evidence>
<sequence>MTDIVLAEVGTPCERQVVAEWAQTAHPDALLRTLDEIDAENLEPETALIPARVVWLPPVRKGERRVSVADVLVLSNPRRPPAFRQNAIKKRRPDRVRVAVGEAATVADLRARHEQSSAEGEAFTAFVGVQAALSAERAERQIVGDRYKVPRLVAEQIGSSARFRDNAAALAADLGRPVAAVMAEATDKMSAFVATQSRLMDDVFSSTFRALYERAWTVSVDLDTLGRLRALNKCHGLIFLPSHRSYVDTLVLSEVLRSHDFPPNLVLGGNNLAIWPIAPVARRAGVIFIRRKFGGDPVYKFAMRSYLSFIVDKRFNLEWYIEGGRSRTGKLRPPKLGLLSYVVDAIEQLDDADMMVVPTSIVYDQLHEIAAMARESAGGAKKPEDVTWLLKYAKAQRTHLGTARVRFGTPFSLREAIVEGGDDPAALDKIAFRVMDEINAATPISATSLAGFALLGAGERAYTAGEIEEILEPLLDYIDRRGLPGPDAQLCRGLGLLSTLRELTAAGVLTRFDGGTDTVWSIAPGNHAVAAYYRNGALHHFVDRAIVEMALVAADRGDFEADVDAMLAASQQEALRIRDLLKFEFFFPTKEMFLHRLGAELDLIAPEWRDTPPTPQWIHQTLLATSGALFARRTLQTFFDAQLVVAQRLVALGDAPIDKERVLADCLGLGRQLELQAVIRSKDSVSTELYDAAYRLADNRHLIARAADAEPGVGLAGARRAWLDEVEEMRERLAKIAAIEAEQIGGIR</sequence>
<accession>A0A3N4H9V0</accession>
<dbReference type="GO" id="GO:0012505">
    <property type="term" value="C:endomembrane system"/>
    <property type="evidence" value="ECO:0007669"/>
    <property type="project" value="UniProtKB-SubCell"/>
</dbReference>
<comment type="similarity">
    <text evidence="2">Belongs to the GPAT/DAPAT family.</text>
</comment>
<feature type="domain" description="Phospholipid/glycerol acyltransferase" evidence="6">
    <location>
        <begin position="237"/>
        <end position="364"/>
    </location>
</feature>
<dbReference type="Pfam" id="PF19277">
    <property type="entry name" value="GPAT_C"/>
    <property type="match status" value="1"/>
</dbReference>
<evidence type="ECO:0000313" key="8">
    <source>
        <dbReference type="Proteomes" id="UP000267536"/>
    </source>
</evidence>
<dbReference type="InterPro" id="IPR045520">
    <property type="entry name" value="GPAT/DHAPAT_C"/>
</dbReference>
<dbReference type="EC" id="2.3.1.15" evidence="7"/>
<dbReference type="SMART" id="SM00563">
    <property type="entry name" value="PlsC"/>
    <property type="match status" value="1"/>
</dbReference>
<dbReference type="InterPro" id="IPR002123">
    <property type="entry name" value="Plipid/glycerol_acylTrfase"/>
</dbReference>
<organism evidence="7 8">
    <name type="scientific">Gordonia oryzae</name>
    <dbReference type="NCBI Taxonomy" id="2487349"/>
    <lineage>
        <taxon>Bacteria</taxon>
        <taxon>Bacillati</taxon>
        <taxon>Actinomycetota</taxon>
        <taxon>Actinomycetes</taxon>
        <taxon>Mycobacteriales</taxon>
        <taxon>Gordoniaceae</taxon>
        <taxon>Gordonia</taxon>
    </lineage>
</organism>
<evidence type="ECO:0000256" key="5">
    <source>
        <dbReference type="ARBA" id="ARBA00023315"/>
    </source>
</evidence>
<dbReference type="GO" id="GO:0006629">
    <property type="term" value="P:lipid metabolic process"/>
    <property type="evidence" value="ECO:0007669"/>
    <property type="project" value="InterPro"/>
</dbReference>
<evidence type="ECO:0000313" key="7">
    <source>
        <dbReference type="EMBL" id="RPA62164.1"/>
    </source>
</evidence>
<dbReference type="EMBL" id="RKMH01000006">
    <property type="protein sequence ID" value="RPA62164.1"/>
    <property type="molecule type" value="Genomic_DNA"/>
</dbReference>
<evidence type="ECO:0000256" key="4">
    <source>
        <dbReference type="ARBA" id="ARBA00023136"/>
    </source>
</evidence>
<dbReference type="Pfam" id="PF01553">
    <property type="entry name" value="Acyltransferase"/>
    <property type="match status" value="1"/>
</dbReference>
<dbReference type="GO" id="GO:0004366">
    <property type="term" value="F:glycerol-3-phosphate O-acyltransferase activity"/>
    <property type="evidence" value="ECO:0007669"/>
    <property type="project" value="UniProtKB-EC"/>
</dbReference>
<proteinExistence type="inferred from homology"/>
<comment type="caution">
    <text evidence="7">The sequence shown here is derived from an EMBL/GenBank/DDBJ whole genome shotgun (WGS) entry which is preliminary data.</text>
</comment>
<keyword evidence="8" id="KW-1185">Reference proteome</keyword>
<evidence type="ECO:0000256" key="2">
    <source>
        <dbReference type="ARBA" id="ARBA00007937"/>
    </source>
</evidence>
<gene>
    <name evidence="7" type="ORF">EF294_09035</name>
</gene>
<evidence type="ECO:0000259" key="6">
    <source>
        <dbReference type="SMART" id="SM00563"/>
    </source>
</evidence>
<dbReference type="GO" id="GO:0005886">
    <property type="term" value="C:plasma membrane"/>
    <property type="evidence" value="ECO:0007669"/>
    <property type="project" value="TreeGrafter"/>
</dbReference>